<feature type="region of interest" description="Disordered" evidence="1">
    <location>
        <begin position="1"/>
        <end position="31"/>
    </location>
</feature>
<evidence type="ECO:0000256" key="1">
    <source>
        <dbReference type="SAM" id="MobiDB-lite"/>
    </source>
</evidence>
<dbReference type="Proteomes" id="UP001175000">
    <property type="component" value="Unassembled WGS sequence"/>
</dbReference>
<feature type="compositionally biased region" description="Basic and acidic residues" evidence="1">
    <location>
        <begin position="19"/>
        <end position="31"/>
    </location>
</feature>
<dbReference type="EMBL" id="JAULSU010000005">
    <property type="protein sequence ID" value="KAK0617543.1"/>
    <property type="molecule type" value="Genomic_DNA"/>
</dbReference>
<evidence type="ECO:0000313" key="2">
    <source>
        <dbReference type="EMBL" id="KAK0617543.1"/>
    </source>
</evidence>
<keyword evidence="3" id="KW-1185">Reference proteome</keyword>
<protein>
    <submittedName>
        <fullName evidence="2">Uncharacterized protein</fullName>
    </submittedName>
</protein>
<comment type="caution">
    <text evidence="2">The sequence shown here is derived from an EMBL/GenBank/DDBJ whole genome shotgun (WGS) entry which is preliminary data.</text>
</comment>
<dbReference type="AlphaFoldDB" id="A0AA40BXT1"/>
<evidence type="ECO:0000313" key="3">
    <source>
        <dbReference type="Proteomes" id="UP001175000"/>
    </source>
</evidence>
<organism evidence="2 3">
    <name type="scientific">Immersiella caudata</name>
    <dbReference type="NCBI Taxonomy" id="314043"/>
    <lineage>
        <taxon>Eukaryota</taxon>
        <taxon>Fungi</taxon>
        <taxon>Dikarya</taxon>
        <taxon>Ascomycota</taxon>
        <taxon>Pezizomycotina</taxon>
        <taxon>Sordariomycetes</taxon>
        <taxon>Sordariomycetidae</taxon>
        <taxon>Sordariales</taxon>
        <taxon>Lasiosphaeriaceae</taxon>
        <taxon>Immersiella</taxon>
    </lineage>
</organism>
<reference evidence="2" key="1">
    <citation type="submission" date="2023-06" db="EMBL/GenBank/DDBJ databases">
        <title>Genome-scale phylogeny and comparative genomics of the fungal order Sordariales.</title>
        <authorList>
            <consortium name="Lawrence Berkeley National Laboratory"/>
            <person name="Hensen N."/>
            <person name="Bonometti L."/>
            <person name="Westerberg I."/>
            <person name="Brannstrom I.O."/>
            <person name="Guillou S."/>
            <person name="Cros-Aarteil S."/>
            <person name="Calhoun S."/>
            <person name="Haridas S."/>
            <person name="Kuo A."/>
            <person name="Mondo S."/>
            <person name="Pangilinan J."/>
            <person name="Riley R."/>
            <person name="Labutti K."/>
            <person name="Andreopoulos B."/>
            <person name="Lipzen A."/>
            <person name="Chen C."/>
            <person name="Yanf M."/>
            <person name="Daum C."/>
            <person name="Ng V."/>
            <person name="Clum A."/>
            <person name="Steindorff A."/>
            <person name="Ohm R."/>
            <person name="Martin F."/>
            <person name="Silar P."/>
            <person name="Natvig D."/>
            <person name="Lalanne C."/>
            <person name="Gautier V."/>
            <person name="Ament-Velasquez S.L."/>
            <person name="Kruys A."/>
            <person name="Hutchinson M.I."/>
            <person name="Powell A.J."/>
            <person name="Barry K."/>
            <person name="Miller A.N."/>
            <person name="Grigoriev I.V."/>
            <person name="Debuchy R."/>
            <person name="Gladieux P."/>
            <person name="Thoren M.H."/>
            <person name="Johannesson H."/>
        </authorList>
    </citation>
    <scope>NUCLEOTIDE SEQUENCE</scope>
    <source>
        <strain evidence="2">CBS 606.72</strain>
    </source>
</reference>
<accession>A0AA40BXT1</accession>
<sequence>MPPKRRSTGAPAPAAKKSRASDASDVSELHTRWAKPISASANADLAYKRMTQDPAKAYKYELVCQLPLDTDEDDDEAEPIHCDCGETCLCKKSPAGKPDHP</sequence>
<name>A0AA40BXT1_9PEZI</name>
<proteinExistence type="predicted"/>
<gene>
    <name evidence="2" type="ORF">B0T14DRAFT_569033</name>
</gene>